<keyword evidence="3" id="KW-1185">Reference proteome</keyword>
<accession>A0A1E3BE76</accession>
<dbReference type="STRING" id="573508.A0A1E3BE76"/>
<reference evidence="2 3" key="1">
    <citation type="journal article" date="2016" name="BMC Genomics">
        <title>Comparative genomic and transcriptomic analyses of the Fuzhuan brick tea-fermentation fungus Aspergillus cristatus.</title>
        <authorList>
            <person name="Ge Y."/>
            <person name="Wang Y."/>
            <person name="Liu Y."/>
            <person name="Tan Y."/>
            <person name="Ren X."/>
            <person name="Zhang X."/>
            <person name="Hyde K.D."/>
            <person name="Liu Y."/>
            <person name="Liu Z."/>
        </authorList>
    </citation>
    <scope>NUCLEOTIDE SEQUENCE [LARGE SCALE GENOMIC DNA]</scope>
    <source>
        <strain evidence="2 3">GZAAS20.1005</strain>
    </source>
</reference>
<feature type="compositionally biased region" description="Polar residues" evidence="1">
    <location>
        <begin position="137"/>
        <end position="146"/>
    </location>
</feature>
<name>A0A1E3BE76_ASPCR</name>
<dbReference type="OrthoDB" id="5334244at2759"/>
<sequence>MNPIPRAYSLLRATNVPMLRSVTRTTIQTPSLRFYGQSAYGGYENSPTKSDISRAKEHPGPPPPNTKSSSTSSQESTGRATGDSSPTSPSSPSRSDPEAEAESQKPYSSTASDAPKEPEQFEGHTIQRVPSNKAHPTITTGKQSPNVDEEGHRRKDIPEEVKEHNRGVEQRHDRSYNQITDEGKVKKGF</sequence>
<dbReference type="EMBL" id="JXNT01000005">
    <property type="protein sequence ID" value="ODM19188.1"/>
    <property type="molecule type" value="Genomic_DNA"/>
</dbReference>
<feature type="compositionally biased region" description="Low complexity" evidence="1">
    <location>
        <begin position="66"/>
        <end position="94"/>
    </location>
</feature>
<evidence type="ECO:0000313" key="3">
    <source>
        <dbReference type="Proteomes" id="UP000094569"/>
    </source>
</evidence>
<dbReference type="Proteomes" id="UP000094569">
    <property type="component" value="Unassembled WGS sequence"/>
</dbReference>
<feature type="compositionally biased region" description="Basic and acidic residues" evidence="1">
    <location>
        <begin position="149"/>
        <end position="189"/>
    </location>
</feature>
<feature type="region of interest" description="Disordered" evidence="1">
    <location>
        <begin position="36"/>
        <end position="189"/>
    </location>
</feature>
<evidence type="ECO:0000313" key="2">
    <source>
        <dbReference type="EMBL" id="ODM19188.1"/>
    </source>
</evidence>
<dbReference type="VEuPathDB" id="FungiDB:SI65_05805"/>
<dbReference type="AlphaFoldDB" id="A0A1E3BE76"/>
<proteinExistence type="predicted"/>
<organism evidence="2 3">
    <name type="scientific">Aspergillus cristatus</name>
    <name type="common">Chinese Fuzhuan brick tea-fermentation fungus</name>
    <name type="synonym">Eurotium cristatum</name>
    <dbReference type="NCBI Taxonomy" id="573508"/>
    <lineage>
        <taxon>Eukaryota</taxon>
        <taxon>Fungi</taxon>
        <taxon>Dikarya</taxon>
        <taxon>Ascomycota</taxon>
        <taxon>Pezizomycotina</taxon>
        <taxon>Eurotiomycetes</taxon>
        <taxon>Eurotiomycetidae</taxon>
        <taxon>Eurotiales</taxon>
        <taxon>Aspergillaceae</taxon>
        <taxon>Aspergillus</taxon>
        <taxon>Aspergillus subgen. Aspergillus</taxon>
    </lineage>
</organism>
<comment type="caution">
    <text evidence="2">The sequence shown here is derived from an EMBL/GenBank/DDBJ whole genome shotgun (WGS) entry which is preliminary data.</text>
</comment>
<gene>
    <name evidence="2" type="ORF">SI65_05805</name>
</gene>
<protein>
    <submittedName>
        <fullName evidence="2">Uncharacterized protein</fullName>
    </submittedName>
</protein>
<evidence type="ECO:0000256" key="1">
    <source>
        <dbReference type="SAM" id="MobiDB-lite"/>
    </source>
</evidence>